<evidence type="ECO:0000313" key="3">
    <source>
        <dbReference type="Proteomes" id="UP001370490"/>
    </source>
</evidence>
<accession>A0AAN8YUC9</accession>
<keyword evidence="1" id="KW-1133">Transmembrane helix</keyword>
<comment type="caution">
    <text evidence="2">The sequence shown here is derived from an EMBL/GenBank/DDBJ whole genome shotgun (WGS) entry which is preliminary data.</text>
</comment>
<protein>
    <submittedName>
        <fullName evidence="2">Uncharacterized protein</fullName>
    </submittedName>
</protein>
<keyword evidence="1" id="KW-0472">Membrane</keyword>
<dbReference type="InterPro" id="IPR021775">
    <property type="entry name" value="DUF3339"/>
</dbReference>
<dbReference type="Proteomes" id="UP001370490">
    <property type="component" value="Unassembled WGS sequence"/>
</dbReference>
<dbReference type="Pfam" id="PF11820">
    <property type="entry name" value="DUF3339"/>
    <property type="match status" value="1"/>
</dbReference>
<dbReference type="PANTHER" id="PTHR33128">
    <property type="entry name" value="OS05G0103400 PROTEIN"/>
    <property type="match status" value="1"/>
</dbReference>
<evidence type="ECO:0000313" key="2">
    <source>
        <dbReference type="EMBL" id="KAK6912962.1"/>
    </source>
</evidence>
<feature type="transmembrane region" description="Helical" evidence="1">
    <location>
        <begin position="6"/>
        <end position="23"/>
    </location>
</feature>
<feature type="transmembrane region" description="Helical" evidence="1">
    <location>
        <begin position="44"/>
        <end position="66"/>
    </location>
</feature>
<organism evidence="2 3">
    <name type="scientific">Dillenia turbinata</name>
    <dbReference type="NCBI Taxonomy" id="194707"/>
    <lineage>
        <taxon>Eukaryota</taxon>
        <taxon>Viridiplantae</taxon>
        <taxon>Streptophyta</taxon>
        <taxon>Embryophyta</taxon>
        <taxon>Tracheophyta</taxon>
        <taxon>Spermatophyta</taxon>
        <taxon>Magnoliopsida</taxon>
        <taxon>eudicotyledons</taxon>
        <taxon>Gunneridae</taxon>
        <taxon>Pentapetalae</taxon>
        <taxon>Dilleniales</taxon>
        <taxon>Dilleniaceae</taxon>
        <taxon>Dillenia</taxon>
    </lineage>
</organism>
<name>A0AAN8YUC9_9MAGN</name>
<keyword evidence="1" id="KW-0812">Transmembrane</keyword>
<dbReference type="AlphaFoldDB" id="A0AAN8YUC9"/>
<reference evidence="2 3" key="1">
    <citation type="submission" date="2023-12" db="EMBL/GenBank/DDBJ databases">
        <title>A high-quality genome assembly for Dillenia turbinata (Dilleniales).</title>
        <authorList>
            <person name="Chanderbali A."/>
        </authorList>
    </citation>
    <scope>NUCLEOTIDE SEQUENCE [LARGE SCALE GENOMIC DNA]</scope>
    <source>
        <strain evidence="2">LSX21</strain>
        <tissue evidence="2">Leaf</tissue>
    </source>
</reference>
<keyword evidence="3" id="KW-1185">Reference proteome</keyword>
<gene>
    <name evidence="2" type="ORF">RJ641_022563</name>
</gene>
<dbReference type="EMBL" id="JBAMMX010000027">
    <property type="protein sequence ID" value="KAK6912962.1"/>
    <property type="molecule type" value="Genomic_DNA"/>
</dbReference>
<evidence type="ECO:0000256" key="1">
    <source>
        <dbReference type="SAM" id="Phobius"/>
    </source>
</evidence>
<sequence length="69" mass="7567">MRDWAAPLIASALFGFLSPGWICQMPGKNRAIDFMNMKTSIAAIVVHAVIYEPGVSFMFLLLGLYVGAF</sequence>
<dbReference type="PANTHER" id="PTHR33128:SF54">
    <property type="entry name" value="OS01G0849500 PROTEIN"/>
    <property type="match status" value="1"/>
</dbReference>
<proteinExistence type="predicted"/>